<dbReference type="SUPFAM" id="SSF57302">
    <property type="entry name" value="Snake toxin-like"/>
    <property type="match status" value="1"/>
</dbReference>
<organism evidence="2 3">
    <name type="scientific">Culter alburnus</name>
    <name type="common">Topmouth culter</name>
    <dbReference type="NCBI Taxonomy" id="194366"/>
    <lineage>
        <taxon>Eukaryota</taxon>
        <taxon>Metazoa</taxon>
        <taxon>Chordata</taxon>
        <taxon>Craniata</taxon>
        <taxon>Vertebrata</taxon>
        <taxon>Euteleostomi</taxon>
        <taxon>Actinopterygii</taxon>
        <taxon>Neopterygii</taxon>
        <taxon>Teleostei</taxon>
        <taxon>Ostariophysi</taxon>
        <taxon>Cypriniformes</taxon>
        <taxon>Xenocyprididae</taxon>
        <taxon>Xenocypridinae</taxon>
        <taxon>Culter</taxon>
    </lineage>
</organism>
<feature type="chain" id="PRO_5043721756" evidence="1">
    <location>
        <begin position="21"/>
        <end position="92"/>
    </location>
</feature>
<dbReference type="EMBL" id="JAWDJR010000012">
    <property type="protein sequence ID" value="KAK9965695.1"/>
    <property type="molecule type" value="Genomic_DNA"/>
</dbReference>
<evidence type="ECO:0000256" key="1">
    <source>
        <dbReference type="SAM" id="SignalP"/>
    </source>
</evidence>
<proteinExistence type="predicted"/>
<gene>
    <name evidence="2" type="ORF">ABG768_004772</name>
</gene>
<comment type="caution">
    <text evidence="2">The sequence shown here is derived from an EMBL/GenBank/DDBJ whole genome shotgun (WGS) entry which is preliminary data.</text>
</comment>
<dbReference type="Gene3D" id="2.10.60.10">
    <property type="entry name" value="CD59"/>
    <property type="match status" value="1"/>
</dbReference>
<feature type="signal peptide" evidence="1">
    <location>
        <begin position="1"/>
        <end position="20"/>
    </location>
</feature>
<keyword evidence="1" id="KW-0732">Signal</keyword>
<protein>
    <submittedName>
        <fullName evidence="2">Uncharacterized protein</fullName>
    </submittedName>
</protein>
<dbReference type="AlphaFoldDB" id="A0AAW1ZZM5"/>
<accession>A0AAW1ZZM5</accession>
<keyword evidence="3" id="KW-1185">Reference proteome</keyword>
<name>A0AAW1ZZM5_CULAL</name>
<reference evidence="2 3" key="1">
    <citation type="submission" date="2024-05" db="EMBL/GenBank/DDBJ databases">
        <title>A high-quality chromosomal-level genome assembly of Topmouth culter (Culter alburnus).</title>
        <authorList>
            <person name="Zhao H."/>
        </authorList>
    </citation>
    <scope>NUCLEOTIDE SEQUENCE [LARGE SCALE GENOMIC DNA]</scope>
    <source>
        <strain evidence="2">CATC2023</strain>
        <tissue evidence="2">Muscle</tissue>
    </source>
</reference>
<evidence type="ECO:0000313" key="2">
    <source>
        <dbReference type="EMBL" id="KAK9965695.1"/>
    </source>
</evidence>
<sequence>MGSRTLLLIMILSALCVAQALRCNYCKKINKEEPNCNEIEERECSSGLDTCVRIRMHPPAYGEVRRCAKAKECDSAVPPQVERYCCSTDLCN</sequence>
<evidence type="ECO:0000313" key="3">
    <source>
        <dbReference type="Proteomes" id="UP001479290"/>
    </source>
</evidence>
<dbReference type="InterPro" id="IPR045860">
    <property type="entry name" value="Snake_toxin-like_sf"/>
</dbReference>
<dbReference type="Proteomes" id="UP001479290">
    <property type="component" value="Unassembled WGS sequence"/>
</dbReference>